<accession>A0A1L3GCZ4</accession>
<dbReference type="InterPro" id="IPR029000">
    <property type="entry name" value="Cyclophilin-like_dom_sf"/>
</dbReference>
<dbReference type="GO" id="GO:0003755">
    <property type="term" value="F:peptidyl-prolyl cis-trans isomerase activity"/>
    <property type="evidence" value="ECO:0007669"/>
    <property type="project" value="UniProtKB-UniRule"/>
</dbReference>
<dbReference type="Pfam" id="PF00160">
    <property type="entry name" value="Pro_isomerase"/>
    <property type="match status" value="1"/>
</dbReference>
<dbReference type="PROSITE" id="PS00170">
    <property type="entry name" value="CSA_PPIASE_1"/>
    <property type="match status" value="1"/>
</dbReference>
<keyword evidence="3 5" id="KW-0697">Rotamase</keyword>
<proteinExistence type="inferred from homology"/>
<comment type="similarity">
    <text evidence="2 5">Belongs to the cyclophilin-type PPIase family.</text>
</comment>
<dbReference type="InterPro" id="IPR002130">
    <property type="entry name" value="Cyclophilin-type_PPIase_dom"/>
</dbReference>
<feature type="domain" description="PPIase cyclophilin-type" evidence="6">
    <location>
        <begin position="11"/>
        <end position="168"/>
    </location>
</feature>
<dbReference type="PIRSF" id="PIRSF001467">
    <property type="entry name" value="Peptidylpro_ismrse"/>
    <property type="match status" value="1"/>
</dbReference>
<evidence type="ECO:0000259" key="6">
    <source>
        <dbReference type="PROSITE" id="PS50072"/>
    </source>
</evidence>
<evidence type="ECO:0000256" key="4">
    <source>
        <dbReference type="ARBA" id="ARBA00023235"/>
    </source>
</evidence>
<sequence length="170" mass="18585">MTPIKTMARIETSMGNLTIELDMEKAPITTANFLDYVNSGFYENTIFHRVIPGFMIQGGGLTADMENKATRDPIKNEADNGLANKRGTIAMARTQIVDSATCQFFINVVDNDFLNHQAPTPSAFGYAVFGRVLEGMETVDAIAGVATGSRNGHRDVPVEPVMIERITILE</sequence>
<protein>
    <recommendedName>
        <fullName evidence="5">Peptidyl-prolyl cis-trans isomerase</fullName>
        <shortName evidence="5">PPIase</shortName>
        <ecNumber evidence="5">5.2.1.8</ecNumber>
    </recommendedName>
</protein>
<dbReference type="SUPFAM" id="SSF50891">
    <property type="entry name" value="Cyclophilin-like"/>
    <property type="match status" value="1"/>
</dbReference>
<comment type="function">
    <text evidence="1 5">PPIases accelerate the folding of proteins. It catalyzes the cis-trans isomerization of proline imidic peptide bonds in oligopeptides.</text>
</comment>
<dbReference type="AlphaFoldDB" id="A0A1L3GCZ4"/>
<dbReference type="Proteomes" id="UP000182264">
    <property type="component" value="Chromosome"/>
</dbReference>
<name>A0A1L3GCZ4_SYNAC</name>
<dbReference type="Gene3D" id="2.40.100.10">
    <property type="entry name" value="Cyclophilin-like"/>
    <property type="match status" value="1"/>
</dbReference>
<keyword evidence="8" id="KW-1185">Reference proteome</keyword>
<organism evidence="7 8">
    <name type="scientific">Syntrophotalea acetylenica</name>
    <name type="common">Pelobacter acetylenicus</name>
    <dbReference type="NCBI Taxonomy" id="29542"/>
    <lineage>
        <taxon>Bacteria</taxon>
        <taxon>Pseudomonadati</taxon>
        <taxon>Thermodesulfobacteriota</taxon>
        <taxon>Desulfuromonadia</taxon>
        <taxon>Desulfuromonadales</taxon>
        <taxon>Syntrophotaleaceae</taxon>
        <taxon>Syntrophotalea</taxon>
    </lineage>
</organism>
<keyword evidence="4 5" id="KW-0413">Isomerase</keyword>
<dbReference type="PRINTS" id="PR00153">
    <property type="entry name" value="CSAPPISMRASE"/>
</dbReference>
<dbReference type="GO" id="GO:0006457">
    <property type="term" value="P:protein folding"/>
    <property type="evidence" value="ECO:0007669"/>
    <property type="project" value="InterPro"/>
</dbReference>
<dbReference type="PANTHER" id="PTHR43246">
    <property type="entry name" value="PEPTIDYL-PROLYL CIS-TRANS ISOMERASE CYP38, CHLOROPLASTIC"/>
    <property type="match status" value="1"/>
</dbReference>
<evidence type="ECO:0000313" key="8">
    <source>
        <dbReference type="Proteomes" id="UP000182264"/>
    </source>
</evidence>
<dbReference type="EC" id="5.2.1.8" evidence="5"/>
<dbReference type="CDD" id="cd01920">
    <property type="entry name" value="cyclophilin_EcCYP_like"/>
    <property type="match status" value="1"/>
</dbReference>
<evidence type="ECO:0000256" key="1">
    <source>
        <dbReference type="ARBA" id="ARBA00002388"/>
    </source>
</evidence>
<evidence type="ECO:0000256" key="5">
    <source>
        <dbReference type="RuleBase" id="RU363019"/>
    </source>
</evidence>
<evidence type="ECO:0000256" key="3">
    <source>
        <dbReference type="ARBA" id="ARBA00023110"/>
    </source>
</evidence>
<dbReference type="STRING" id="29542.A6070_09950"/>
<dbReference type="PROSITE" id="PS50072">
    <property type="entry name" value="CSA_PPIASE_2"/>
    <property type="match status" value="1"/>
</dbReference>
<dbReference type="EMBL" id="CP015518">
    <property type="protein sequence ID" value="APG23813.1"/>
    <property type="molecule type" value="Genomic_DNA"/>
</dbReference>
<dbReference type="RefSeq" id="WP_072285626.1">
    <property type="nucleotide sequence ID" value="NZ_CP015455.1"/>
</dbReference>
<comment type="catalytic activity">
    <reaction evidence="5">
        <text>[protein]-peptidylproline (omega=180) = [protein]-peptidylproline (omega=0)</text>
        <dbReference type="Rhea" id="RHEA:16237"/>
        <dbReference type="Rhea" id="RHEA-COMP:10747"/>
        <dbReference type="Rhea" id="RHEA-COMP:10748"/>
        <dbReference type="ChEBI" id="CHEBI:83833"/>
        <dbReference type="ChEBI" id="CHEBI:83834"/>
        <dbReference type="EC" id="5.2.1.8"/>
    </reaction>
</comment>
<dbReference type="KEGG" id="pace:A6070_09950"/>
<dbReference type="InterPro" id="IPR020892">
    <property type="entry name" value="Cyclophilin-type_PPIase_CS"/>
</dbReference>
<evidence type="ECO:0000256" key="2">
    <source>
        <dbReference type="ARBA" id="ARBA00007365"/>
    </source>
</evidence>
<evidence type="ECO:0000313" key="7">
    <source>
        <dbReference type="EMBL" id="APG23813.1"/>
    </source>
</evidence>
<gene>
    <name evidence="7" type="ORF">A7E75_01335</name>
</gene>
<dbReference type="InterPro" id="IPR044665">
    <property type="entry name" value="E_coli_cyclophilin_A-like"/>
</dbReference>
<reference evidence="7 8" key="1">
    <citation type="journal article" date="2017" name="Genome Announc.">
        <title>Complete Genome Sequences of Two Acetylene-Fermenting Pelobacter acetylenicus Strains.</title>
        <authorList>
            <person name="Sutton J.M."/>
            <person name="Baesman S.M."/>
            <person name="Fierst J.L."/>
            <person name="Poret-Peterson A.T."/>
            <person name="Oremland R.S."/>
            <person name="Dunlap D.S."/>
            <person name="Akob D.M."/>
        </authorList>
    </citation>
    <scope>NUCLEOTIDE SEQUENCE [LARGE SCALE GENOMIC DNA]</scope>
    <source>
        <strain evidence="7 8">DSM 3247</strain>
    </source>
</reference>
<dbReference type="InterPro" id="IPR024936">
    <property type="entry name" value="Cyclophilin-type_PPIase"/>
</dbReference>